<dbReference type="GO" id="GO:0000122">
    <property type="term" value="P:negative regulation of transcription by RNA polymerase II"/>
    <property type="evidence" value="ECO:0007669"/>
    <property type="project" value="TreeGrafter"/>
</dbReference>
<evidence type="ECO:0000313" key="16">
    <source>
        <dbReference type="Proteomes" id="UP000694557"/>
    </source>
</evidence>
<dbReference type="AlphaFoldDB" id="A0A8C7KCY9"/>
<evidence type="ECO:0000256" key="2">
    <source>
        <dbReference type="ARBA" id="ARBA00011975"/>
    </source>
</evidence>
<dbReference type="FunFam" id="3.40.50.150:FF:000008">
    <property type="entry name" value="DNA (Cytosine-5)-methyltransferase 3A isoform X1"/>
    <property type="match status" value="1"/>
</dbReference>
<protein>
    <recommendedName>
        <fullName evidence="2">DNA (cytosine-5-)-methyltransferase</fullName>
        <ecNumber evidence="2">2.1.1.37</ecNumber>
    </recommendedName>
</protein>
<dbReference type="InterPro" id="IPR050390">
    <property type="entry name" value="C5-Methyltransferase"/>
</dbReference>
<dbReference type="Gene3D" id="2.30.30.140">
    <property type="match status" value="1"/>
</dbReference>
<dbReference type="InterPro" id="IPR029063">
    <property type="entry name" value="SAM-dependent_MTases_sf"/>
</dbReference>
<evidence type="ECO:0000313" key="15">
    <source>
        <dbReference type="Ensembl" id="ENSOKIP00005101103.1"/>
    </source>
</evidence>
<gene>
    <name evidence="15" type="primary">DNMT3B</name>
    <name evidence="15" type="synonym">dnmt3bb.1</name>
</gene>
<keyword evidence="11" id="KW-0539">Nucleus</keyword>
<dbReference type="SUPFAM" id="SSF57903">
    <property type="entry name" value="FYVE/PHD zinc finger"/>
    <property type="match status" value="1"/>
</dbReference>
<dbReference type="GO" id="GO:0005634">
    <property type="term" value="C:nucleus"/>
    <property type="evidence" value="ECO:0007669"/>
    <property type="project" value="UniProtKB-SubCell"/>
</dbReference>
<dbReference type="PANTHER" id="PTHR23068">
    <property type="entry name" value="DNA CYTOSINE-5- -METHYLTRANSFERASE 3-RELATED"/>
    <property type="match status" value="1"/>
</dbReference>
<dbReference type="Pfam" id="PF21255">
    <property type="entry name" value="DNMT3_ADD_GATA1-like"/>
    <property type="match status" value="1"/>
</dbReference>
<dbReference type="SUPFAM" id="SSF53335">
    <property type="entry name" value="S-adenosyl-L-methionine-dependent methyltransferases"/>
    <property type="match status" value="1"/>
</dbReference>
<evidence type="ECO:0000256" key="11">
    <source>
        <dbReference type="ARBA" id="ARBA00023242"/>
    </source>
</evidence>
<proteinExistence type="predicted"/>
<dbReference type="PROSITE" id="PS50812">
    <property type="entry name" value="PWWP"/>
    <property type="match status" value="1"/>
</dbReference>
<feature type="region of interest" description="Disordered" evidence="12">
    <location>
        <begin position="17"/>
        <end position="194"/>
    </location>
</feature>
<evidence type="ECO:0000256" key="3">
    <source>
        <dbReference type="ARBA" id="ARBA00022491"/>
    </source>
</evidence>
<feature type="compositionally biased region" description="Low complexity" evidence="12">
    <location>
        <begin position="171"/>
        <end position="182"/>
    </location>
</feature>
<keyword evidence="10" id="KW-0238">DNA-binding</keyword>
<dbReference type="Gene3D" id="3.40.50.150">
    <property type="entry name" value="Vaccinia Virus protein VP39"/>
    <property type="match status" value="2"/>
</dbReference>
<evidence type="ECO:0000256" key="9">
    <source>
        <dbReference type="ARBA" id="ARBA00022833"/>
    </source>
</evidence>
<evidence type="ECO:0000256" key="5">
    <source>
        <dbReference type="ARBA" id="ARBA00022679"/>
    </source>
</evidence>
<name>A0A8C7KCY9_ONCKI</name>
<dbReference type="Pfam" id="PF00855">
    <property type="entry name" value="PWWP"/>
    <property type="match status" value="1"/>
</dbReference>
<dbReference type="InterPro" id="IPR049554">
    <property type="entry name" value="DNMT3_ADD_PHD"/>
</dbReference>
<keyword evidence="9" id="KW-0862">Zinc</keyword>
<dbReference type="PANTHER" id="PTHR23068:SF9">
    <property type="entry name" value="DNA (CYTOSINE-5)-METHYLTRANSFERASE 3B"/>
    <property type="match status" value="1"/>
</dbReference>
<feature type="domain" description="PWWP" evidence="13">
    <location>
        <begin position="201"/>
        <end position="252"/>
    </location>
</feature>
<dbReference type="Pfam" id="PF17980">
    <property type="entry name" value="ADD_DNMT3"/>
    <property type="match status" value="1"/>
</dbReference>
<dbReference type="FunFam" id="3.40.50.150:FF:000011">
    <property type="entry name" value="DNA methyltransferase 3 alpha"/>
    <property type="match status" value="1"/>
</dbReference>
<evidence type="ECO:0000256" key="12">
    <source>
        <dbReference type="SAM" id="MobiDB-lite"/>
    </source>
</evidence>
<evidence type="ECO:0000256" key="6">
    <source>
        <dbReference type="ARBA" id="ARBA00022691"/>
    </source>
</evidence>
<evidence type="ECO:0000256" key="8">
    <source>
        <dbReference type="ARBA" id="ARBA00022771"/>
    </source>
</evidence>
<dbReference type="InterPro" id="IPR025766">
    <property type="entry name" value="ADD"/>
</dbReference>
<dbReference type="EC" id="2.1.1.37" evidence="2"/>
<evidence type="ECO:0000256" key="1">
    <source>
        <dbReference type="ARBA" id="ARBA00004123"/>
    </source>
</evidence>
<feature type="domain" description="PHD-type" evidence="14">
    <location>
        <begin position="366"/>
        <end position="498"/>
    </location>
</feature>
<keyword evidence="3" id="KW-0678">Repressor</keyword>
<dbReference type="InterPro" id="IPR040552">
    <property type="entry name" value="DNMT3_ADD_GATA1-like"/>
</dbReference>
<dbReference type="InterPro" id="IPR000313">
    <property type="entry name" value="PWWP_dom"/>
</dbReference>
<evidence type="ECO:0000256" key="4">
    <source>
        <dbReference type="ARBA" id="ARBA00022603"/>
    </source>
</evidence>
<dbReference type="Ensembl" id="ENSOKIT00005108361.1">
    <property type="protein sequence ID" value="ENSOKIP00005101103.1"/>
    <property type="gene ID" value="ENSOKIG00005044029.1"/>
</dbReference>
<dbReference type="SMART" id="SM00293">
    <property type="entry name" value="PWWP"/>
    <property type="match status" value="1"/>
</dbReference>
<keyword evidence="4" id="KW-0489">Methyltransferase</keyword>
<dbReference type="PROSITE" id="PS51533">
    <property type="entry name" value="ADD"/>
    <property type="match status" value="1"/>
</dbReference>
<dbReference type="SUPFAM" id="SSF63748">
    <property type="entry name" value="Tudor/PWWP/MBT"/>
    <property type="match status" value="1"/>
</dbReference>
<comment type="subcellular location">
    <subcellularLocation>
        <location evidence="1">Nucleus</location>
    </subcellularLocation>
</comment>
<keyword evidence="16" id="KW-1185">Reference proteome</keyword>
<organism evidence="15 16">
    <name type="scientific">Oncorhynchus kisutch</name>
    <name type="common">Coho salmon</name>
    <name type="synonym">Salmo kisutch</name>
    <dbReference type="NCBI Taxonomy" id="8019"/>
    <lineage>
        <taxon>Eukaryota</taxon>
        <taxon>Metazoa</taxon>
        <taxon>Chordata</taxon>
        <taxon>Craniata</taxon>
        <taxon>Vertebrata</taxon>
        <taxon>Euteleostomi</taxon>
        <taxon>Actinopterygii</taxon>
        <taxon>Neopterygii</taxon>
        <taxon>Teleostei</taxon>
        <taxon>Protacanthopterygii</taxon>
        <taxon>Salmoniformes</taxon>
        <taxon>Salmonidae</taxon>
        <taxon>Salmoninae</taxon>
        <taxon>Oncorhynchus</taxon>
    </lineage>
</organism>
<feature type="compositionally biased region" description="Polar residues" evidence="12">
    <location>
        <begin position="35"/>
        <end position="49"/>
    </location>
</feature>
<keyword evidence="5" id="KW-0808">Transferase</keyword>
<dbReference type="GO" id="GO:0032259">
    <property type="term" value="P:methylation"/>
    <property type="evidence" value="ECO:0007669"/>
    <property type="project" value="UniProtKB-KW"/>
</dbReference>
<keyword evidence="6" id="KW-0949">S-adenosyl-L-methionine</keyword>
<keyword evidence="8" id="KW-0863">Zinc-finger</keyword>
<dbReference type="InterPro" id="IPR011011">
    <property type="entry name" value="Znf_FYVE_PHD"/>
</dbReference>
<reference evidence="15" key="2">
    <citation type="submission" date="2025-09" db="UniProtKB">
        <authorList>
            <consortium name="Ensembl"/>
        </authorList>
    </citation>
    <scope>IDENTIFICATION</scope>
</reference>
<evidence type="ECO:0000259" key="13">
    <source>
        <dbReference type="PROSITE" id="PS50812"/>
    </source>
</evidence>
<evidence type="ECO:0000256" key="10">
    <source>
        <dbReference type="ARBA" id="ARBA00023125"/>
    </source>
</evidence>
<dbReference type="Gene3D" id="1.10.720.50">
    <property type="entry name" value="PWWP, helical domain"/>
    <property type="match status" value="1"/>
</dbReference>
<evidence type="ECO:0000256" key="7">
    <source>
        <dbReference type="ARBA" id="ARBA00022723"/>
    </source>
</evidence>
<dbReference type="GO" id="GO:0008270">
    <property type="term" value="F:zinc ion binding"/>
    <property type="evidence" value="ECO:0007669"/>
    <property type="project" value="UniProtKB-KW"/>
</dbReference>
<sequence length="787" mass="88281">MPSNKYSSAIMVESDKMTATAEVNGDIPAAEGPSENDSGAEMTNENSPLTAAEPPSPFSPKQNGDAASPADSDVNQLSGSRKRTRKRSSEEEDCSWDSSYSEVKSGSGLRQRPSPRTIFQAGLLAPHSKPRSREQRRGGRQNKLDVGPGPLVSVVPESPSLELLEQDSKDSAQSTSSTSLASNTTEPACQPEYKDNKGFGIGELVWGKIKGFSWWPGIVVTWRATGKRQATHGMRWLQWFGDGKFSEVRIEEDGSHPVYSQQSQHSIIVLAERNILDVMASLRAEKPFPPCESEGPEDQVKPMLDWANGGFLPKGQEGLKPTENPGETHQPNLLEYFPTAKRPRISLCKAKSSPEEVYSREQMVHEVLKNNRSIEEFCLSCGKTRAATFHPLFEGGLCQACKDVYLEISYMYDDDGYQSYCTVCCGGREVLLCGNANCCRCFCVECLDILVGAGSSNSARNLDPWRCYMCQPLQPYGVLKQRHNWSMKLQEFFINDNGQEFESPNIYRAVPAEQRHPIRVLSLFDGIATGYLVLRDLGFKVDHYIASEVCEDSISVGVVRHEGRIQYVHDVRNITRKNVSRTHLFPCLSLSLFALLTTGWGTGRLFFEFYRLLSEAKPKEGEDRPFFWMFENVVAMGVNDKRDISRFLECNPVMIDAIEVSAAHRARYFWGNLPGMNRPRCASGMDKLELQDCLEHGRVAKFGKVRTITTRANSIKQGKDQHFPVMMNGKEDILWCTELERIFGFPVHYTDVSNMGRGARQKLLGRSWSVPVIRHLFAPLKDYFACE</sequence>
<evidence type="ECO:0000259" key="14">
    <source>
        <dbReference type="PROSITE" id="PS51533"/>
    </source>
</evidence>
<dbReference type="GO" id="GO:0003677">
    <property type="term" value="F:DNA binding"/>
    <property type="evidence" value="ECO:0007669"/>
    <property type="project" value="UniProtKB-KW"/>
</dbReference>
<dbReference type="GeneTree" id="ENSGT00940000156928"/>
<dbReference type="GO" id="GO:0051718">
    <property type="term" value="F:DNA (cytosine-5-)-methyltransferase activity, acting on CpG substrates"/>
    <property type="evidence" value="ECO:0007669"/>
    <property type="project" value="TreeGrafter"/>
</dbReference>
<reference evidence="15" key="1">
    <citation type="submission" date="2025-08" db="UniProtKB">
        <authorList>
            <consortium name="Ensembl"/>
        </authorList>
    </citation>
    <scope>IDENTIFICATION</scope>
</reference>
<dbReference type="Proteomes" id="UP000694557">
    <property type="component" value="Unassembled WGS sequence"/>
</dbReference>
<accession>A0A8C7KCY9</accession>
<keyword evidence="7" id="KW-0479">Metal-binding</keyword>